<dbReference type="Proteomes" id="UP001044222">
    <property type="component" value="Unassembled WGS sequence"/>
</dbReference>
<proteinExistence type="predicted"/>
<keyword evidence="2" id="KW-1185">Reference proteome</keyword>
<feature type="non-terminal residue" evidence="1">
    <location>
        <position position="122"/>
    </location>
</feature>
<comment type="caution">
    <text evidence="1">The sequence shown here is derived from an EMBL/GenBank/DDBJ whole genome shotgun (WGS) entry which is preliminary data.</text>
</comment>
<feature type="non-terminal residue" evidence="1">
    <location>
        <position position="1"/>
    </location>
</feature>
<sequence>LKYISRKPIRFASPVRFSWYSLKSRGDGEGPCLLLLLSAKWRLAVRPQNLGTSPCLDSQSISVLQVLLRFVFASIVFRPFFSSSPRKGLKRELTFSSARCFIITPRTANSPGPTWRKRGSFH</sequence>
<dbReference type="EMBL" id="JAFIRN010000004">
    <property type="protein sequence ID" value="KAG5850723.1"/>
    <property type="molecule type" value="Genomic_DNA"/>
</dbReference>
<accession>A0A9D3S146</accession>
<reference evidence="1" key="1">
    <citation type="submission" date="2021-01" db="EMBL/GenBank/DDBJ databases">
        <title>A chromosome-scale assembly of European eel, Anguilla anguilla.</title>
        <authorList>
            <person name="Henkel C."/>
            <person name="Jong-Raadsen S.A."/>
            <person name="Dufour S."/>
            <person name="Weltzien F.-A."/>
            <person name="Palstra A.P."/>
            <person name="Pelster B."/>
            <person name="Spaink H.P."/>
            <person name="Van Den Thillart G.E."/>
            <person name="Jansen H."/>
            <person name="Zahm M."/>
            <person name="Klopp C."/>
            <person name="Cedric C."/>
            <person name="Louis A."/>
            <person name="Berthelot C."/>
            <person name="Parey E."/>
            <person name="Roest Crollius H."/>
            <person name="Montfort J."/>
            <person name="Robinson-Rechavi M."/>
            <person name="Bucao C."/>
            <person name="Bouchez O."/>
            <person name="Gislard M."/>
            <person name="Lluch J."/>
            <person name="Milhes M."/>
            <person name="Lampietro C."/>
            <person name="Lopez Roques C."/>
            <person name="Donnadieu C."/>
            <person name="Braasch I."/>
            <person name="Desvignes T."/>
            <person name="Postlethwait J."/>
            <person name="Bobe J."/>
            <person name="Guiguen Y."/>
            <person name="Dirks R."/>
        </authorList>
    </citation>
    <scope>NUCLEOTIDE SEQUENCE</scope>
    <source>
        <strain evidence="1">Tag_6206</strain>
        <tissue evidence="1">Liver</tissue>
    </source>
</reference>
<protein>
    <submittedName>
        <fullName evidence="1">Uncharacterized protein</fullName>
    </submittedName>
</protein>
<dbReference type="AlphaFoldDB" id="A0A9D3S146"/>
<evidence type="ECO:0000313" key="1">
    <source>
        <dbReference type="EMBL" id="KAG5850723.1"/>
    </source>
</evidence>
<organism evidence="1 2">
    <name type="scientific">Anguilla anguilla</name>
    <name type="common">European freshwater eel</name>
    <name type="synonym">Muraena anguilla</name>
    <dbReference type="NCBI Taxonomy" id="7936"/>
    <lineage>
        <taxon>Eukaryota</taxon>
        <taxon>Metazoa</taxon>
        <taxon>Chordata</taxon>
        <taxon>Craniata</taxon>
        <taxon>Vertebrata</taxon>
        <taxon>Euteleostomi</taxon>
        <taxon>Actinopterygii</taxon>
        <taxon>Neopterygii</taxon>
        <taxon>Teleostei</taxon>
        <taxon>Anguilliformes</taxon>
        <taxon>Anguillidae</taxon>
        <taxon>Anguilla</taxon>
    </lineage>
</organism>
<name>A0A9D3S146_ANGAN</name>
<gene>
    <name evidence="1" type="ORF">ANANG_G00085470</name>
</gene>
<evidence type="ECO:0000313" key="2">
    <source>
        <dbReference type="Proteomes" id="UP001044222"/>
    </source>
</evidence>